<gene>
    <name evidence="1" type="ORF">JTZ10_01625</name>
</gene>
<dbReference type="AlphaFoldDB" id="A0AAW4G031"/>
<comment type="caution">
    <text evidence="1">The sequence shown here is derived from an EMBL/GenBank/DDBJ whole genome shotgun (WGS) entry which is preliminary data.</text>
</comment>
<organism evidence="1 2">
    <name type="scientific">Gordonia rubripertincta</name>
    <name type="common">Rhodococcus corallinus</name>
    <dbReference type="NCBI Taxonomy" id="36822"/>
    <lineage>
        <taxon>Bacteria</taxon>
        <taxon>Bacillati</taxon>
        <taxon>Actinomycetota</taxon>
        <taxon>Actinomycetes</taxon>
        <taxon>Mycobacteriales</taxon>
        <taxon>Gordoniaceae</taxon>
        <taxon>Gordonia</taxon>
    </lineage>
</organism>
<dbReference type="Proteomes" id="UP001195196">
    <property type="component" value="Unassembled WGS sequence"/>
</dbReference>
<name>A0AAW4G031_GORRU</name>
<protein>
    <submittedName>
        <fullName evidence="1">Type IV toxin-antitoxin system AbiEi family antitoxin domain-containing protein</fullName>
    </submittedName>
</protein>
<evidence type="ECO:0000313" key="2">
    <source>
        <dbReference type="Proteomes" id="UP001195196"/>
    </source>
</evidence>
<sequence length="71" mass="8044">MWRNRSTPRCVKVRMTPITTDRTGLIAREDALLAGLTDQDLDDEVSRNHLVRVGPGIFALAYGYLLWSRKG</sequence>
<dbReference type="EMBL" id="JAFFGU010000001">
    <property type="protein sequence ID" value="MBM7276448.1"/>
    <property type="molecule type" value="Genomic_DNA"/>
</dbReference>
<evidence type="ECO:0000313" key="1">
    <source>
        <dbReference type="EMBL" id="MBM7276448.1"/>
    </source>
</evidence>
<proteinExistence type="predicted"/>
<reference evidence="1" key="1">
    <citation type="submission" date="2021-02" db="EMBL/GenBank/DDBJ databases">
        <title>Taxonomy, biology and ecology of Rhodococcus bacteria occurring in California pistachio and other woody hosts as revealed by genome sequence analyses.</title>
        <authorList>
            <person name="Riely B."/>
            <person name="Gai Y."/>
        </authorList>
    </citation>
    <scope>NUCLEOTIDE SEQUENCE</scope>
    <source>
        <strain evidence="1">BP-295</strain>
    </source>
</reference>
<accession>A0AAW4G031</accession>